<feature type="repeat" description="TPR" evidence="2">
    <location>
        <begin position="634"/>
        <end position="667"/>
    </location>
</feature>
<evidence type="ECO:0000313" key="4">
    <source>
        <dbReference type="EMBL" id="MEF3835004.1"/>
    </source>
</evidence>
<dbReference type="InterPro" id="IPR019734">
    <property type="entry name" value="TPR_rpt"/>
</dbReference>
<dbReference type="Gene3D" id="1.25.40.10">
    <property type="entry name" value="Tetratricopeptide repeat domain"/>
    <property type="match status" value="2"/>
</dbReference>
<dbReference type="Proteomes" id="UP001337305">
    <property type="component" value="Unassembled WGS sequence"/>
</dbReference>
<feature type="repeat" description="TPR" evidence="2">
    <location>
        <begin position="600"/>
        <end position="633"/>
    </location>
</feature>
<feature type="repeat" description="TPR" evidence="2">
    <location>
        <begin position="668"/>
        <end position="701"/>
    </location>
</feature>
<dbReference type="PROSITE" id="PS50005">
    <property type="entry name" value="TPR"/>
    <property type="match status" value="4"/>
</dbReference>
<dbReference type="Pfam" id="PF13646">
    <property type="entry name" value="HEAT_2"/>
    <property type="match status" value="1"/>
</dbReference>
<reference evidence="4 5" key="1">
    <citation type="submission" date="2022-09" db="EMBL/GenBank/DDBJ databases">
        <title>Genome sequencing of Flavivirga sp. MEBiC05379.</title>
        <authorList>
            <person name="Oh H.-M."/>
            <person name="Kwon K.K."/>
            <person name="Park M.J."/>
            <person name="Yang S.-H."/>
        </authorList>
    </citation>
    <scope>NUCLEOTIDE SEQUENCE [LARGE SCALE GENOMIC DNA]</scope>
    <source>
        <strain evidence="4 5">MEBiC05379</strain>
    </source>
</reference>
<comment type="caution">
    <text evidence="4">The sequence shown here is derived from an EMBL/GenBank/DDBJ whole genome shotgun (WGS) entry which is preliminary data.</text>
</comment>
<keyword evidence="1" id="KW-0732">Signal</keyword>
<dbReference type="Gene3D" id="1.10.1130.10">
    <property type="entry name" value="Flavocytochrome C3, Chain A"/>
    <property type="match status" value="3"/>
</dbReference>
<dbReference type="SUPFAM" id="SSF48371">
    <property type="entry name" value="ARM repeat"/>
    <property type="match status" value="1"/>
</dbReference>
<dbReference type="Gene3D" id="1.25.10.10">
    <property type="entry name" value="Leucine-rich Repeat Variant"/>
    <property type="match status" value="1"/>
</dbReference>
<dbReference type="InterPro" id="IPR011990">
    <property type="entry name" value="TPR-like_helical_dom_sf"/>
</dbReference>
<dbReference type="RefSeq" id="WP_303307307.1">
    <property type="nucleotide sequence ID" value="NZ_JAODOP010000004.1"/>
</dbReference>
<dbReference type="SMART" id="SM00028">
    <property type="entry name" value="TPR"/>
    <property type="match status" value="5"/>
</dbReference>
<dbReference type="InterPro" id="IPR016024">
    <property type="entry name" value="ARM-type_fold"/>
</dbReference>
<dbReference type="InterPro" id="IPR023155">
    <property type="entry name" value="Cyt_c-552/4"/>
</dbReference>
<dbReference type="Pfam" id="PF13435">
    <property type="entry name" value="Cytochrome_C554"/>
    <property type="match status" value="2"/>
</dbReference>
<keyword evidence="5" id="KW-1185">Reference proteome</keyword>
<dbReference type="Pfam" id="PF14559">
    <property type="entry name" value="TPR_19"/>
    <property type="match status" value="2"/>
</dbReference>
<keyword evidence="2" id="KW-0802">TPR repeat</keyword>
<gene>
    <name evidence="4" type="ORF">N1F79_17865</name>
</gene>
<feature type="domain" description="Cytochrome c-552/4" evidence="3">
    <location>
        <begin position="54"/>
        <end position="81"/>
    </location>
</feature>
<sequence>MKNISPKTIGLLLTYMIIILSCKDKLKSEYINQKDTVFISANVIPDEHFLGDVACKKCHEDQFKSWEGSHHDKAMQTISDSTVLANFNTTFKSQGVLSKFFKKDGDYYVNTEGPDGKNHDYKIEYTFGITPLQQYIVKFPDGHYQCLRTAWDSEKNKWFDLYPDFKVVHSEWLHWSRGGLNWNNMCSDCHSTNVRENYNETTHSYDTKFAIINVNCEACHGPGKNHVADVSRLGDAYKNSGKMKMTLDTSPKELVDQCARCHMRREQISGNYNFEGTMLDHYYPQLITEGIYHPDGQILDEDYVYGSFVQSKMYHNDVTCTNCHDAHSLELKFKGNNLCAQCHVPEDYDTPKHHFHSQNSEGSQCINCHMTGKYYMGNDFRRDHSFRIPRPDLSLKYNVPNACTQCHQDKSDDWAWENFKIQYGVPDYTHFSELLAPGLTGAENGMTALQTLAKDTIYPEIARASAVRAMSNYLTSESIDALLSFLNDESSLVKGASIDVLSEINTTDYVNYFLPLLKDSKRSVRVKAFFAISALDALQIPAEYKGVYHSVKSEFEAYLNINADFVGGRIKRANHFLKKGDLQKAIQGYESALAIDNINNNVRINLANLYYTNQQYTEAENAFKMIIEQEPEYGPTYYSYALLLAELNRTEDAIENIKKAIRYMPQNIRCYYNLSLLYDKMNNFKEAEKALVNGLKIDHRNESLLYTLAYLYSKNKDIEKAKNIASRLLEINPQNTQYINFYKQLGNTDL</sequence>
<protein>
    <submittedName>
        <fullName evidence="4">Tetratricopeptide repeat protein</fullName>
    </submittedName>
</protein>
<dbReference type="EMBL" id="JAODOP010000004">
    <property type="protein sequence ID" value="MEF3835004.1"/>
    <property type="molecule type" value="Genomic_DNA"/>
</dbReference>
<evidence type="ECO:0000256" key="1">
    <source>
        <dbReference type="ARBA" id="ARBA00022729"/>
    </source>
</evidence>
<dbReference type="SUPFAM" id="SSF48452">
    <property type="entry name" value="TPR-like"/>
    <property type="match status" value="1"/>
</dbReference>
<dbReference type="InterPro" id="IPR036280">
    <property type="entry name" value="Multihaem_cyt_sf"/>
</dbReference>
<dbReference type="PROSITE" id="PS51257">
    <property type="entry name" value="PROKAR_LIPOPROTEIN"/>
    <property type="match status" value="1"/>
</dbReference>
<name>A0ABU7XX48_9FLAO</name>
<accession>A0ABU7XX48</accession>
<dbReference type="SUPFAM" id="SSF48695">
    <property type="entry name" value="Multiheme cytochromes"/>
    <property type="match status" value="1"/>
</dbReference>
<dbReference type="PANTHER" id="PTHR35038">
    <property type="entry name" value="DISSIMILATORY SULFITE REDUCTASE SIRA"/>
    <property type="match status" value="1"/>
</dbReference>
<evidence type="ECO:0000313" key="5">
    <source>
        <dbReference type="Proteomes" id="UP001337305"/>
    </source>
</evidence>
<feature type="repeat" description="TPR" evidence="2">
    <location>
        <begin position="702"/>
        <end position="735"/>
    </location>
</feature>
<dbReference type="PANTHER" id="PTHR35038:SF8">
    <property type="entry name" value="C-TYPE POLYHEME CYTOCHROME OMCC"/>
    <property type="match status" value="1"/>
</dbReference>
<feature type="domain" description="Cytochrome c-552/4" evidence="3">
    <location>
        <begin position="182"/>
        <end position="221"/>
    </location>
</feature>
<organism evidence="4 5">
    <name type="scientific">Flavivirga spongiicola</name>
    <dbReference type="NCBI Taxonomy" id="421621"/>
    <lineage>
        <taxon>Bacteria</taxon>
        <taxon>Pseudomonadati</taxon>
        <taxon>Bacteroidota</taxon>
        <taxon>Flavobacteriia</taxon>
        <taxon>Flavobacteriales</taxon>
        <taxon>Flavobacteriaceae</taxon>
        <taxon>Flavivirga</taxon>
    </lineage>
</organism>
<evidence type="ECO:0000256" key="2">
    <source>
        <dbReference type="PROSITE-ProRule" id="PRU00339"/>
    </source>
</evidence>
<dbReference type="InterPro" id="IPR011989">
    <property type="entry name" value="ARM-like"/>
</dbReference>
<proteinExistence type="predicted"/>
<dbReference type="Pfam" id="PF13181">
    <property type="entry name" value="TPR_8"/>
    <property type="match status" value="1"/>
</dbReference>
<evidence type="ECO:0000259" key="3">
    <source>
        <dbReference type="Pfam" id="PF13435"/>
    </source>
</evidence>
<dbReference type="InterPro" id="IPR051829">
    <property type="entry name" value="Multiheme_Cytochr_ET"/>
</dbReference>